<gene>
    <name evidence="2" type="ORF">VF04_18020</name>
</gene>
<proteinExistence type="predicted"/>
<evidence type="ECO:0000313" key="3">
    <source>
        <dbReference type="Proteomes" id="UP000222523"/>
    </source>
</evidence>
<feature type="compositionally biased region" description="Basic residues" evidence="1">
    <location>
        <begin position="1"/>
        <end position="15"/>
    </location>
</feature>
<feature type="non-terminal residue" evidence="2">
    <location>
        <position position="1"/>
    </location>
</feature>
<sequence>KGKGKRGRGKGKRGRGKGEEGRGKEDFQAFKVLFLLFARQDKYYKVSTKLKNIGLKYYLYVILNS</sequence>
<accession>A0ABX4KSA0</accession>
<dbReference type="EMBL" id="LAHC01000044">
    <property type="protein sequence ID" value="PHJ95865.1"/>
    <property type="molecule type" value="Genomic_DNA"/>
</dbReference>
<keyword evidence="3" id="KW-1185">Reference proteome</keyword>
<comment type="caution">
    <text evidence="2">The sequence shown here is derived from an EMBL/GenBank/DDBJ whole genome shotgun (WGS) entry which is preliminary data.</text>
</comment>
<reference evidence="2 3" key="1">
    <citation type="submission" date="2015-02" db="EMBL/GenBank/DDBJ databases">
        <title>Nostoc linckia genome annotation.</title>
        <authorList>
            <person name="Zhou Z."/>
        </authorList>
    </citation>
    <scope>NUCLEOTIDE SEQUENCE [LARGE SCALE GENOMIC DNA]</scope>
    <source>
        <strain evidence="3">z7</strain>
    </source>
</reference>
<dbReference type="Proteomes" id="UP000222523">
    <property type="component" value="Unassembled WGS sequence"/>
</dbReference>
<protein>
    <submittedName>
        <fullName evidence="2">Uncharacterized protein</fullName>
    </submittedName>
</protein>
<feature type="region of interest" description="Disordered" evidence="1">
    <location>
        <begin position="1"/>
        <end position="22"/>
    </location>
</feature>
<evidence type="ECO:0000313" key="2">
    <source>
        <dbReference type="EMBL" id="PHJ95865.1"/>
    </source>
</evidence>
<name>A0ABX4KSA0_NOSLI</name>
<organism evidence="2 3">
    <name type="scientific">Nostoc linckia z7</name>
    <dbReference type="NCBI Taxonomy" id="1628745"/>
    <lineage>
        <taxon>Bacteria</taxon>
        <taxon>Bacillati</taxon>
        <taxon>Cyanobacteriota</taxon>
        <taxon>Cyanophyceae</taxon>
        <taxon>Nostocales</taxon>
        <taxon>Nostocaceae</taxon>
        <taxon>Nostoc</taxon>
    </lineage>
</organism>
<evidence type="ECO:0000256" key="1">
    <source>
        <dbReference type="SAM" id="MobiDB-lite"/>
    </source>
</evidence>